<dbReference type="AlphaFoldDB" id="A0A9D4FF33"/>
<keyword evidence="2" id="KW-1185">Reference proteome</keyword>
<protein>
    <submittedName>
        <fullName evidence="1">Uncharacterized protein</fullName>
    </submittedName>
</protein>
<name>A0A9D4FF33_DREPO</name>
<sequence>MIAIRSMSMTLIPLITGPKTEGSKRDVGQLRTVDPELVRVAWIYIRCENPFHLLERPK</sequence>
<evidence type="ECO:0000313" key="1">
    <source>
        <dbReference type="EMBL" id="KAH3795431.1"/>
    </source>
</evidence>
<organism evidence="1 2">
    <name type="scientific">Dreissena polymorpha</name>
    <name type="common">Zebra mussel</name>
    <name type="synonym">Mytilus polymorpha</name>
    <dbReference type="NCBI Taxonomy" id="45954"/>
    <lineage>
        <taxon>Eukaryota</taxon>
        <taxon>Metazoa</taxon>
        <taxon>Spiralia</taxon>
        <taxon>Lophotrochozoa</taxon>
        <taxon>Mollusca</taxon>
        <taxon>Bivalvia</taxon>
        <taxon>Autobranchia</taxon>
        <taxon>Heteroconchia</taxon>
        <taxon>Euheterodonta</taxon>
        <taxon>Imparidentia</taxon>
        <taxon>Neoheterodontei</taxon>
        <taxon>Myida</taxon>
        <taxon>Dreissenoidea</taxon>
        <taxon>Dreissenidae</taxon>
        <taxon>Dreissena</taxon>
    </lineage>
</organism>
<gene>
    <name evidence="1" type="ORF">DPMN_148981</name>
</gene>
<accession>A0A9D4FF33</accession>
<reference evidence="1" key="2">
    <citation type="submission" date="2020-11" db="EMBL/GenBank/DDBJ databases">
        <authorList>
            <person name="McCartney M.A."/>
            <person name="Auch B."/>
            <person name="Kono T."/>
            <person name="Mallez S."/>
            <person name="Becker A."/>
            <person name="Gohl D.M."/>
            <person name="Silverstein K.A.T."/>
            <person name="Koren S."/>
            <person name="Bechman K.B."/>
            <person name="Herman A."/>
            <person name="Abrahante J.E."/>
            <person name="Garbe J."/>
        </authorList>
    </citation>
    <scope>NUCLEOTIDE SEQUENCE</scope>
    <source>
        <strain evidence="1">Duluth1</strain>
        <tissue evidence="1">Whole animal</tissue>
    </source>
</reference>
<dbReference type="EMBL" id="JAIWYP010000007">
    <property type="protein sequence ID" value="KAH3795431.1"/>
    <property type="molecule type" value="Genomic_DNA"/>
</dbReference>
<reference evidence="1" key="1">
    <citation type="journal article" date="2019" name="bioRxiv">
        <title>The Genome of the Zebra Mussel, Dreissena polymorpha: A Resource for Invasive Species Research.</title>
        <authorList>
            <person name="McCartney M.A."/>
            <person name="Auch B."/>
            <person name="Kono T."/>
            <person name="Mallez S."/>
            <person name="Zhang Y."/>
            <person name="Obille A."/>
            <person name="Becker A."/>
            <person name="Abrahante J.E."/>
            <person name="Garbe J."/>
            <person name="Badalamenti J.P."/>
            <person name="Herman A."/>
            <person name="Mangelson H."/>
            <person name="Liachko I."/>
            <person name="Sullivan S."/>
            <person name="Sone E.D."/>
            <person name="Koren S."/>
            <person name="Silverstein K.A.T."/>
            <person name="Beckman K.B."/>
            <person name="Gohl D.M."/>
        </authorList>
    </citation>
    <scope>NUCLEOTIDE SEQUENCE</scope>
    <source>
        <strain evidence="1">Duluth1</strain>
        <tissue evidence="1">Whole animal</tissue>
    </source>
</reference>
<proteinExistence type="predicted"/>
<dbReference type="Proteomes" id="UP000828390">
    <property type="component" value="Unassembled WGS sequence"/>
</dbReference>
<comment type="caution">
    <text evidence="1">The sequence shown here is derived from an EMBL/GenBank/DDBJ whole genome shotgun (WGS) entry which is preliminary data.</text>
</comment>
<evidence type="ECO:0000313" key="2">
    <source>
        <dbReference type="Proteomes" id="UP000828390"/>
    </source>
</evidence>